<keyword evidence="3" id="KW-1185">Reference proteome</keyword>
<dbReference type="SUPFAM" id="SSF53649">
    <property type="entry name" value="Alkaline phosphatase-like"/>
    <property type="match status" value="1"/>
</dbReference>
<organism evidence="2 3">
    <name type="scientific">Shewanella insulae</name>
    <dbReference type="NCBI Taxonomy" id="2681496"/>
    <lineage>
        <taxon>Bacteria</taxon>
        <taxon>Pseudomonadati</taxon>
        <taxon>Pseudomonadota</taxon>
        <taxon>Gammaproteobacteria</taxon>
        <taxon>Alteromonadales</taxon>
        <taxon>Shewanellaceae</taxon>
        <taxon>Shewanella</taxon>
    </lineage>
</organism>
<keyword evidence="1" id="KW-0732">Signal</keyword>
<dbReference type="InterPro" id="IPR010869">
    <property type="entry name" value="DUF1501"/>
</dbReference>
<dbReference type="RefSeq" id="WP_160796862.1">
    <property type="nucleotide sequence ID" value="NZ_WRPA01000011.1"/>
</dbReference>
<dbReference type="Pfam" id="PF07394">
    <property type="entry name" value="DUF1501"/>
    <property type="match status" value="1"/>
</dbReference>
<evidence type="ECO:0000313" key="2">
    <source>
        <dbReference type="EMBL" id="MXR69591.1"/>
    </source>
</evidence>
<sequence>MNRREFLTGFAALSGLMALGKLNLASAATGEEQYWVFVSANGGWDTAAVCDPKGDIAYSSSLGNINPYSQAEIRQAGALRFAPLLDNNFAGTDPMAAFFNNQYNHLQVFNGLDYQTNSHQVGIRASMSGHQSPLYPVTAAVIASLNASQYLMPFYLGSGYGNTANLVNASRLNDLGRVQDFTNPERYLTSSVMDLVNSEHQAAMAALGSNASEAEQLVQSQFAAAHLNGPDLKRLLDKLPASPSTGDKLKAEIAAASFAAGLSNTAAISIGIFDTHSDHDSRQTVALVEYFEAVNHLIAQLEQQGIADRTTLVLTSDFGRTPYYNSDKGKDHWNVGSTMIWSRQWQGNRVIGATDNQLKALKVDPETLELSPDGVVLTQGHIHAAIRQRMGISMSSHINFQYPLGVDLLQLFT</sequence>
<name>A0A6L7I2P9_9GAMM</name>
<dbReference type="Proteomes" id="UP000474778">
    <property type="component" value="Unassembled WGS sequence"/>
</dbReference>
<reference evidence="2 3" key="1">
    <citation type="submission" date="2019-12" db="EMBL/GenBank/DDBJ databases">
        <title>Shewanella insulae sp. nov., isolated from a tidal flat.</title>
        <authorList>
            <person name="Yoon J.-H."/>
        </authorList>
    </citation>
    <scope>NUCLEOTIDE SEQUENCE [LARGE SCALE GENOMIC DNA]</scope>
    <source>
        <strain evidence="2 3">JBTF-M18</strain>
    </source>
</reference>
<feature type="signal peptide" evidence="1">
    <location>
        <begin position="1"/>
        <end position="27"/>
    </location>
</feature>
<dbReference type="PANTHER" id="PTHR43737:SF1">
    <property type="entry name" value="DUF1501 DOMAIN-CONTAINING PROTEIN"/>
    <property type="match status" value="1"/>
</dbReference>
<dbReference type="EMBL" id="WRPA01000011">
    <property type="protein sequence ID" value="MXR69591.1"/>
    <property type="molecule type" value="Genomic_DNA"/>
</dbReference>
<evidence type="ECO:0000313" key="3">
    <source>
        <dbReference type="Proteomes" id="UP000474778"/>
    </source>
</evidence>
<accession>A0A6L7I2P9</accession>
<protein>
    <submittedName>
        <fullName evidence="2">DUF1501 domain-containing protein</fullName>
    </submittedName>
</protein>
<dbReference type="InterPro" id="IPR017850">
    <property type="entry name" value="Alkaline_phosphatase_core_sf"/>
</dbReference>
<proteinExistence type="predicted"/>
<dbReference type="AlphaFoldDB" id="A0A6L7I2P9"/>
<gene>
    <name evidence="2" type="ORF">GNT65_13050</name>
</gene>
<evidence type="ECO:0000256" key="1">
    <source>
        <dbReference type="SAM" id="SignalP"/>
    </source>
</evidence>
<feature type="chain" id="PRO_5026648047" evidence="1">
    <location>
        <begin position="28"/>
        <end position="413"/>
    </location>
</feature>
<dbReference type="PANTHER" id="PTHR43737">
    <property type="entry name" value="BLL7424 PROTEIN"/>
    <property type="match status" value="1"/>
</dbReference>
<comment type="caution">
    <text evidence="2">The sequence shown here is derived from an EMBL/GenBank/DDBJ whole genome shotgun (WGS) entry which is preliminary data.</text>
</comment>